<evidence type="ECO:0000256" key="1">
    <source>
        <dbReference type="SAM" id="MobiDB-lite"/>
    </source>
</evidence>
<evidence type="ECO:0000313" key="2">
    <source>
        <dbReference type="EMBL" id="EDR13372.1"/>
    </source>
</evidence>
<feature type="region of interest" description="Disordered" evidence="1">
    <location>
        <begin position="7"/>
        <end position="38"/>
    </location>
</feature>
<dbReference type="InParanoid" id="B0CVQ9"/>
<sequence length="233" mass="25939">MKQEMYVSFASSKHPAIDSMSLPQASSPAPPWSRRAREAREVAAAANSSTATAANPSTIPSTISQPVAQRQICLGYNCYENSKRAHWYLYIPSTTDSNIGKVIQVTGNVWDGFGFQIKTNFNIRDTYDHYIHLGYVLPDLIVDDYTPDAYRAADIRSHPIDAIEQVAFDLGLPVQNPEATLPPHDDPVWNLPNRDFERCQEWIGKLVGVLVEKRRYLDPAALSALDNATSFGV</sequence>
<dbReference type="InterPro" id="IPR046670">
    <property type="entry name" value="DUF6540"/>
</dbReference>
<gene>
    <name evidence="2" type="ORF">LACBIDRAFT_309175</name>
</gene>
<dbReference type="HOGENOM" id="CLU_1190086_0_0_1"/>
<name>B0CVQ9_LACBS</name>
<dbReference type="GeneID" id="6071666"/>
<dbReference type="AlphaFoldDB" id="B0CVQ9"/>
<dbReference type="EMBL" id="DS547093">
    <property type="protein sequence ID" value="EDR13372.1"/>
    <property type="molecule type" value="Genomic_DNA"/>
</dbReference>
<reference evidence="2 3" key="1">
    <citation type="journal article" date="2008" name="Nature">
        <title>The genome of Laccaria bicolor provides insights into mycorrhizal symbiosis.</title>
        <authorList>
            <person name="Martin F."/>
            <person name="Aerts A."/>
            <person name="Ahren D."/>
            <person name="Brun A."/>
            <person name="Danchin E.G.J."/>
            <person name="Duchaussoy F."/>
            <person name="Gibon J."/>
            <person name="Kohler A."/>
            <person name="Lindquist E."/>
            <person name="Pereda V."/>
            <person name="Salamov A."/>
            <person name="Shapiro H.J."/>
            <person name="Wuyts J."/>
            <person name="Blaudez D."/>
            <person name="Buee M."/>
            <person name="Brokstein P."/>
            <person name="Canbaeck B."/>
            <person name="Cohen D."/>
            <person name="Courty P.E."/>
            <person name="Coutinho P.M."/>
            <person name="Delaruelle C."/>
            <person name="Detter J.C."/>
            <person name="Deveau A."/>
            <person name="DiFazio S."/>
            <person name="Duplessis S."/>
            <person name="Fraissinet-Tachet L."/>
            <person name="Lucic E."/>
            <person name="Frey-Klett P."/>
            <person name="Fourrey C."/>
            <person name="Feussner I."/>
            <person name="Gay G."/>
            <person name="Grimwood J."/>
            <person name="Hoegger P.J."/>
            <person name="Jain P."/>
            <person name="Kilaru S."/>
            <person name="Labbe J."/>
            <person name="Lin Y.C."/>
            <person name="Legue V."/>
            <person name="Le Tacon F."/>
            <person name="Marmeisse R."/>
            <person name="Melayah D."/>
            <person name="Montanini B."/>
            <person name="Muratet M."/>
            <person name="Nehls U."/>
            <person name="Niculita-Hirzel H."/>
            <person name="Oudot-Le Secq M.P."/>
            <person name="Peter M."/>
            <person name="Quesneville H."/>
            <person name="Rajashekar B."/>
            <person name="Reich M."/>
            <person name="Rouhier N."/>
            <person name="Schmutz J."/>
            <person name="Yin T."/>
            <person name="Chalot M."/>
            <person name="Henrissat B."/>
            <person name="Kuees U."/>
            <person name="Lucas S."/>
            <person name="Van de Peer Y."/>
            <person name="Podila G.K."/>
            <person name="Polle A."/>
            <person name="Pukkila P.J."/>
            <person name="Richardson P.M."/>
            <person name="Rouze P."/>
            <person name="Sanders I.R."/>
            <person name="Stajich J.E."/>
            <person name="Tunlid A."/>
            <person name="Tuskan G."/>
            <person name="Grigoriev I.V."/>
        </authorList>
    </citation>
    <scope>NUCLEOTIDE SEQUENCE [LARGE SCALE GENOMIC DNA]</scope>
    <source>
        <strain evidence="3">S238N-H82 / ATCC MYA-4686</strain>
    </source>
</reference>
<dbReference type="Pfam" id="PF20174">
    <property type="entry name" value="DUF6540"/>
    <property type="match status" value="1"/>
</dbReference>
<organism evidence="3">
    <name type="scientific">Laccaria bicolor (strain S238N-H82 / ATCC MYA-4686)</name>
    <name type="common">Bicoloured deceiver</name>
    <name type="synonym">Laccaria laccata var. bicolor</name>
    <dbReference type="NCBI Taxonomy" id="486041"/>
    <lineage>
        <taxon>Eukaryota</taxon>
        <taxon>Fungi</taxon>
        <taxon>Dikarya</taxon>
        <taxon>Basidiomycota</taxon>
        <taxon>Agaricomycotina</taxon>
        <taxon>Agaricomycetes</taxon>
        <taxon>Agaricomycetidae</taxon>
        <taxon>Agaricales</taxon>
        <taxon>Agaricineae</taxon>
        <taxon>Hydnangiaceae</taxon>
        <taxon>Laccaria</taxon>
    </lineage>
</organism>
<dbReference type="Proteomes" id="UP000001194">
    <property type="component" value="Unassembled WGS sequence"/>
</dbReference>
<dbReference type="RefSeq" id="XP_001875870.1">
    <property type="nucleotide sequence ID" value="XM_001875835.1"/>
</dbReference>
<keyword evidence="3" id="KW-1185">Reference proteome</keyword>
<protein>
    <submittedName>
        <fullName evidence="2">Predicted protein</fullName>
    </submittedName>
</protein>
<accession>B0CVQ9</accession>
<proteinExistence type="predicted"/>
<evidence type="ECO:0000313" key="3">
    <source>
        <dbReference type="Proteomes" id="UP000001194"/>
    </source>
</evidence>
<dbReference type="OrthoDB" id="2972306at2759"/>
<dbReference type="KEGG" id="lbc:LACBIDRAFT_309175"/>